<feature type="compositionally biased region" description="Low complexity" evidence="1">
    <location>
        <begin position="105"/>
        <end position="126"/>
    </location>
</feature>
<feature type="region of interest" description="Disordered" evidence="1">
    <location>
        <begin position="45"/>
        <end position="64"/>
    </location>
</feature>
<reference evidence="3 4" key="1">
    <citation type="submission" date="2017-11" db="EMBL/GenBank/DDBJ databases">
        <title>De-novo sequencing of pomegranate (Punica granatum L.) genome.</title>
        <authorList>
            <person name="Akparov Z."/>
            <person name="Amiraslanov A."/>
            <person name="Hajiyeva S."/>
            <person name="Abbasov M."/>
            <person name="Kaur K."/>
            <person name="Hamwieh A."/>
            <person name="Solovyev V."/>
            <person name="Salamov A."/>
            <person name="Braich B."/>
            <person name="Kosarev P."/>
            <person name="Mahmoud A."/>
            <person name="Hajiyev E."/>
            <person name="Babayeva S."/>
            <person name="Izzatullayeva V."/>
            <person name="Mammadov A."/>
            <person name="Mammadov A."/>
            <person name="Sharifova S."/>
            <person name="Ojaghi J."/>
            <person name="Eynullazada K."/>
            <person name="Bayramov B."/>
            <person name="Abdulazimova A."/>
            <person name="Shahmuradov I."/>
        </authorList>
    </citation>
    <scope>NUCLEOTIDE SEQUENCE [LARGE SCALE GENOMIC DNA]</scope>
    <source>
        <strain evidence="4">cv. AG2017</strain>
        <tissue evidence="3">Leaf</tissue>
    </source>
</reference>
<protein>
    <recommendedName>
        <fullName evidence="2">Endonuclease/exonuclease/phosphatase domain-containing protein</fullName>
    </recommendedName>
</protein>
<feature type="region of interest" description="Disordered" evidence="1">
    <location>
        <begin position="1"/>
        <end position="24"/>
    </location>
</feature>
<feature type="compositionally biased region" description="Polar residues" evidence="1">
    <location>
        <begin position="141"/>
        <end position="170"/>
    </location>
</feature>
<name>A0A2I0JN17_PUNGR</name>
<dbReference type="GO" id="GO:0003824">
    <property type="term" value="F:catalytic activity"/>
    <property type="evidence" value="ECO:0007669"/>
    <property type="project" value="InterPro"/>
</dbReference>
<dbReference type="InterPro" id="IPR036691">
    <property type="entry name" value="Endo/exonu/phosph_ase_sf"/>
</dbReference>
<evidence type="ECO:0000256" key="1">
    <source>
        <dbReference type="SAM" id="MobiDB-lite"/>
    </source>
</evidence>
<proteinExistence type="predicted"/>
<gene>
    <name evidence="3" type="ORF">CRG98_022278</name>
</gene>
<feature type="compositionally biased region" description="Polar residues" evidence="1">
    <location>
        <begin position="89"/>
        <end position="104"/>
    </location>
</feature>
<evidence type="ECO:0000313" key="3">
    <source>
        <dbReference type="EMBL" id="PKI57333.1"/>
    </source>
</evidence>
<dbReference type="Proteomes" id="UP000233551">
    <property type="component" value="Unassembled WGS sequence"/>
</dbReference>
<dbReference type="EMBL" id="PGOL01001512">
    <property type="protein sequence ID" value="PKI57333.1"/>
    <property type="molecule type" value="Genomic_DNA"/>
</dbReference>
<dbReference type="SUPFAM" id="SSF56219">
    <property type="entry name" value="DNase I-like"/>
    <property type="match status" value="1"/>
</dbReference>
<dbReference type="Gene3D" id="3.60.10.10">
    <property type="entry name" value="Endonuclease/exonuclease/phosphatase"/>
    <property type="match status" value="1"/>
</dbReference>
<feature type="domain" description="Endonuclease/exonuclease/phosphatase" evidence="2">
    <location>
        <begin position="367"/>
        <end position="443"/>
    </location>
</feature>
<keyword evidence="4" id="KW-1185">Reference proteome</keyword>
<dbReference type="AlphaFoldDB" id="A0A2I0JN17"/>
<organism evidence="3 4">
    <name type="scientific">Punica granatum</name>
    <name type="common">Pomegranate</name>
    <dbReference type="NCBI Taxonomy" id="22663"/>
    <lineage>
        <taxon>Eukaryota</taxon>
        <taxon>Viridiplantae</taxon>
        <taxon>Streptophyta</taxon>
        <taxon>Embryophyta</taxon>
        <taxon>Tracheophyta</taxon>
        <taxon>Spermatophyta</taxon>
        <taxon>Magnoliopsida</taxon>
        <taxon>eudicotyledons</taxon>
        <taxon>Gunneridae</taxon>
        <taxon>Pentapetalae</taxon>
        <taxon>rosids</taxon>
        <taxon>malvids</taxon>
        <taxon>Myrtales</taxon>
        <taxon>Lythraceae</taxon>
        <taxon>Punica</taxon>
    </lineage>
</organism>
<evidence type="ECO:0000313" key="4">
    <source>
        <dbReference type="Proteomes" id="UP000233551"/>
    </source>
</evidence>
<dbReference type="Pfam" id="PF03372">
    <property type="entry name" value="Exo_endo_phos"/>
    <property type="match status" value="1"/>
</dbReference>
<dbReference type="PANTHER" id="PTHR35218">
    <property type="entry name" value="RNASE H DOMAIN-CONTAINING PROTEIN"/>
    <property type="match status" value="1"/>
</dbReference>
<dbReference type="PANTHER" id="PTHR35218:SF7">
    <property type="entry name" value="ENDONUCLEASE_EXONUCLEASE_PHOSPHATASE"/>
    <property type="match status" value="1"/>
</dbReference>
<sequence length="460" mass="51178">MDPLPNANRAHSMAAHDETQRQIAQGRESNAEVIGFAAKIANDAGGVSYPNFGSKNRGDSKPRGRPFCDYCGRNGHHWATCYQLHGHPSSEQANQRNSRGNFSMQSRPGGSRAQSSSSSVHPQQRGGVFGQNHSGGPYQFGPSQSQSAQYNHGQWRPNQSFNSSPSNYTAAQAHAEQPADLSKLAHLSEAQLQQLVSLENSRMSNALSTSSPTASTPELGENHDDFAEEIDELRWSTKRVHENSLSKNHPKGRSSVGASYRDKLAGMLPGAFKQAFQIDHFVEDDSDDDKLRALWEPVGEMECIDIVREIFQPKEDVIAQVLPLVEVEIISVSVKFWVRPEIETVGYDRRLRCPEPVKFQLVTLLRNCRGLANDNAMNTIRDLIATHRPDVLVLTETRLNLSHAREFADRISLDGWEATPTIGHRGGILLMWRSNFVLVNTLEYTEQEIHVIMGVTSMKS</sequence>
<accession>A0A2I0JN17</accession>
<comment type="caution">
    <text evidence="3">The sequence shown here is derived from an EMBL/GenBank/DDBJ whole genome shotgun (WGS) entry which is preliminary data.</text>
</comment>
<evidence type="ECO:0000259" key="2">
    <source>
        <dbReference type="Pfam" id="PF03372"/>
    </source>
</evidence>
<dbReference type="InterPro" id="IPR005135">
    <property type="entry name" value="Endo/exonuclease/phosphatase"/>
</dbReference>
<feature type="region of interest" description="Disordered" evidence="1">
    <location>
        <begin position="87"/>
        <end position="179"/>
    </location>
</feature>